<organism evidence="1 2">
    <name type="scientific">Tanacetum coccineum</name>
    <dbReference type="NCBI Taxonomy" id="301880"/>
    <lineage>
        <taxon>Eukaryota</taxon>
        <taxon>Viridiplantae</taxon>
        <taxon>Streptophyta</taxon>
        <taxon>Embryophyta</taxon>
        <taxon>Tracheophyta</taxon>
        <taxon>Spermatophyta</taxon>
        <taxon>Magnoliopsida</taxon>
        <taxon>eudicotyledons</taxon>
        <taxon>Gunneridae</taxon>
        <taxon>Pentapetalae</taxon>
        <taxon>asterids</taxon>
        <taxon>campanulids</taxon>
        <taxon>Asterales</taxon>
        <taxon>Asteraceae</taxon>
        <taxon>Asteroideae</taxon>
        <taxon>Anthemideae</taxon>
        <taxon>Anthemidinae</taxon>
        <taxon>Tanacetum</taxon>
    </lineage>
</organism>
<keyword evidence="2" id="KW-1185">Reference proteome</keyword>
<reference evidence="1" key="1">
    <citation type="journal article" date="2022" name="Int. J. Mol. Sci.">
        <title>Draft Genome of Tanacetum Coccineum: Genomic Comparison of Closely Related Tanacetum-Family Plants.</title>
        <authorList>
            <person name="Yamashiro T."/>
            <person name="Shiraishi A."/>
            <person name="Nakayama K."/>
            <person name="Satake H."/>
        </authorList>
    </citation>
    <scope>NUCLEOTIDE SEQUENCE</scope>
</reference>
<evidence type="ECO:0000313" key="2">
    <source>
        <dbReference type="Proteomes" id="UP001151760"/>
    </source>
</evidence>
<evidence type="ECO:0000313" key="1">
    <source>
        <dbReference type="EMBL" id="GJT33963.1"/>
    </source>
</evidence>
<name>A0ABQ5D5W0_9ASTR</name>
<comment type="caution">
    <text evidence="1">The sequence shown here is derived from an EMBL/GenBank/DDBJ whole genome shotgun (WGS) entry which is preliminary data.</text>
</comment>
<protein>
    <submittedName>
        <fullName evidence="1">Uncharacterized protein</fullName>
    </submittedName>
</protein>
<reference evidence="1" key="2">
    <citation type="submission" date="2022-01" db="EMBL/GenBank/DDBJ databases">
        <authorList>
            <person name="Yamashiro T."/>
            <person name="Shiraishi A."/>
            <person name="Satake H."/>
            <person name="Nakayama K."/>
        </authorList>
    </citation>
    <scope>NUCLEOTIDE SEQUENCE</scope>
</reference>
<gene>
    <name evidence="1" type="ORF">Tco_0924382</name>
</gene>
<accession>A0ABQ5D5W0</accession>
<sequence length="192" mass="22563">MYNARLRDDCSVSDMICNNKWKWPSEWYESFPEITHIPILQLLNGNEDRVKWINKRGNMVDFSIKTTWLDMTDVKPNINWWKMMANILDLKNHFSTYYGILNCDDEAIGLKEATWWNANMIKPVHYSSSPFLVKMQLQRELKRNGLGNVVNVGSILEYLLHLFVMPACWKCSTMQKGSMELEFCSSFDDAFL</sequence>
<dbReference type="Proteomes" id="UP001151760">
    <property type="component" value="Unassembled WGS sequence"/>
</dbReference>
<proteinExistence type="predicted"/>
<dbReference type="EMBL" id="BQNB010014922">
    <property type="protein sequence ID" value="GJT33963.1"/>
    <property type="molecule type" value="Genomic_DNA"/>
</dbReference>